<protein>
    <submittedName>
        <fullName evidence="10">RDD family protein</fullName>
    </submittedName>
</protein>
<keyword evidence="5 7" id="KW-0472">Membrane</keyword>
<feature type="region of interest" description="Disordered" evidence="6">
    <location>
        <begin position="1"/>
        <end position="369"/>
    </location>
</feature>
<gene>
    <name evidence="10" type="ORF">OGH68_13260</name>
</gene>
<dbReference type="InterPro" id="IPR051791">
    <property type="entry name" value="Pra-immunoreactive"/>
</dbReference>
<dbReference type="Pfam" id="PF10708">
    <property type="entry name" value="DUF2510"/>
    <property type="match status" value="1"/>
</dbReference>
<keyword evidence="3 7" id="KW-0812">Transmembrane</keyword>
<feature type="transmembrane region" description="Helical" evidence="7">
    <location>
        <begin position="395"/>
        <end position="418"/>
    </location>
</feature>
<comment type="subcellular location">
    <subcellularLocation>
        <location evidence="1">Cell membrane</location>
        <topology evidence="1">Multi-pass membrane protein</topology>
    </subcellularLocation>
</comment>
<feature type="compositionally biased region" description="Low complexity" evidence="6">
    <location>
        <begin position="55"/>
        <end position="68"/>
    </location>
</feature>
<sequence>MSAPTPATGDGSPTPGYYPDPSIPGYVRYWNGAAWVPGTSRPAPKADEPMPAPPRSAASSAPAASAAAPPAPSVEETGPVFLDEEPSDEPSRPEPATAWQADTSRQAGFGGDLDNRVSWGGDPRTADRPAASGAPADPRRPAEPARPADPTGGRLPGVRSVGPQAGPAADEVPGGVRPVSTSSSGEPPADGTVTIRAVRPGQGPGASTGQPAGEGTSARRTPGPHQPAENTVTIRAQRPGQADGAAPPRPGGGEAGAAPGRPGPAQHGPQSAAAPQTPAAARTPAAQAQPAPAAQQARSAPHAQQAPHAQPAPHAQAAQQAPAQPQVPAQSQPPVTSSAGGGAASWAQQVHQLAQSPGTAEGEPVLPWKPPVNDPFLAAAQAQAAARPAGLGKRLAARLIDTVLLGALVGAVAVPVLAQTRAHIDDKIEAAKLSGETVTVWLLDGTTAGHLGIVLGALLILGVLYESLPTAKWGRTLGKKLCGLKVVDIETHEPPGFGGALRRWLLYGVLGVLVVGVLNVLWCLFDRPWRQCWHDKAAHTFVTG</sequence>
<organism evidence="10 11">
    <name type="scientific">Streptomyces peucetius</name>
    <dbReference type="NCBI Taxonomy" id="1950"/>
    <lineage>
        <taxon>Bacteria</taxon>
        <taxon>Bacillati</taxon>
        <taxon>Actinomycetota</taxon>
        <taxon>Actinomycetes</taxon>
        <taxon>Kitasatosporales</taxon>
        <taxon>Streptomycetaceae</taxon>
        <taxon>Streptomyces</taxon>
    </lineage>
</organism>
<dbReference type="EMBL" id="CP107567">
    <property type="protein sequence ID" value="UYQ62352.1"/>
    <property type="molecule type" value="Genomic_DNA"/>
</dbReference>
<reference evidence="10" key="1">
    <citation type="submission" date="2022-10" db="EMBL/GenBank/DDBJ databases">
        <title>Cytochrome P450 Catalyzes Benzene Ring Formation in the Biosynthesis of Trialkyl-Substituted Aromatic Polyketides.</title>
        <authorList>
            <person name="Zhao E."/>
            <person name="Ge H."/>
        </authorList>
    </citation>
    <scope>NUCLEOTIDE SEQUENCE</scope>
    <source>
        <strain evidence="10">NA0869</strain>
    </source>
</reference>
<proteinExistence type="predicted"/>
<accession>A0ABY6I5T4</accession>
<evidence type="ECO:0000259" key="9">
    <source>
        <dbReference type="Pfam" id="PF10708"/>
    </source>
</evidence>
<evidence type="ECO:0000256" key="6">
    <source>
        <dbReference type="SAM" id="MobiDB-lite"/>
    </source>
</evidence>
<dbReference type="InterPro" id="IPR018929">
    <property type="entry name" value="DUF2510"/>
</dbReference>
<feature type="compositionally biased region" description="Low complexity" evidence="6">
    <location>
        <begin position="235"/>
        <end position="246"/>
    </location>
</feature>
<evidence type="ECO:0000313" key="10">
    <source>
        <dbReference type="EMBL" id="UYQ62352.1"/>
    </source>
</evidence>
<dbReference type="InterPro" id="IPR010432">
    <property type="entry name" value="RDD"/>
</dbReference>
<feature type="transmembrane region" description="Helical" evidence="7">
    <location>
        <begin position="504"/>
        <end position="525"/>
    </location>
</feature>
<keyword evidence="11" id="KW-1185">Reference proteome</keyword>
<dbReference type="PANTHER" id="PTHR36115:SF4">
    <property type="entry name" value="MEMBRANE PROTEIN"/>
    <property type="match status" value="1"/>
</dbReference>
<evidence type="ECO:0000256" key="7">
    <source>
        <dbReference type="SAM" id="Phobius"/>
    </source>
</evidence>
<evidence type="ECO:0000259" key="8">
    <source>
        <dbReference type="Pfam" id="PF06271"/>
    </source>
</evidence>
<keyword evidence="2" id="KW-1003">Cell membrane</keyword>
<evidence type="ECO:0000256" key="5">
    <source>
        <dbReference type="ARBA" id="ARBA00023136"/>
    </source>
</evidence>
<name>A0ABY6I5T4_STRPE</name>
<evidence type="ECO:0000256" key="1">
    <source>
        <dbReference type="ARBA" id="ARBA00004651"/>
    </source>
</evidence>
<feature type="transmembrane region" description="Helical" evidence="7">
    <location>
        <begin position="439"/>
        <end position="465"/>
    </location>
</feature>
<dbReference type="RefSeq" id="WP_264243730.1">
    <property type="nucleotide sequence ID" value="NZ_CP107567.1"/>
</dbReference>
<dbReference type="Pfam" id="PF06271">
    <property type="entry name" value="RDD"/>
    <property type="match status" value="1"/>
</dbReference>
<feature type="domain" description="DUF2510" evidence="9">
    <location>
        <begin position="15"/>
        <end position="47"/>
    </location>
</feature>
<feature type="compositionally biased region" description="Polar residues" evidence="6">
    <location>
        <begin position="346"/>
        <end position="358"/>
    </location>
</feature>
<dbReference type="PANTHER" id="PTHR36115">
    <property type="entry name" value="PROLINE-RICH ANTIGEN HOMOLOG-RELATED"/>
    <property type="match status" value="1"/>
</dbReference>
<evidence type="ECO:0000256" key="2">
    <source>
        <dbReference type="ARBA" id="ARBA00022475"/>
    </source>
</evidence>
<feature type="compositionally biased region" description="Low complexity" evidence="6">
    <location>
        <begin position="256"/>
        <end position="338"/>
    </location>
</feature>
<keyword evidence="4 7" id="KW-1133">Transmembrane helix</keyword>
<feature type="domain" description="RDD" evidence="8">
    <location>
        <begin position="389"/>
        <end position="538"/>
    </location>
</feature>
<evidence type="ECO:0000313" key="11">
    <source>
        <dbReference type="Proteomes" id="UP001163878"/>
    </source>
</evidence>
<dbReference type="Proteomes" id="UP001163878">
    <property type="component" value="Chromosome"/>
</dbReference>
<evidence type="ECO:0000256" key="4">
    <source>
        <dbReference type="ARBA" id="ARBA00022989"/>
    </source>
</evidence>
<evidence type="ECO:0000256" key="3">
    <source>
        <dbReference type="ARBA" id="ARBA00022692"/>
    </source>
</evidence>